<organism evidence="3 4">
    <name type="scientific">Caproicibacter fermentans</name>
    <dbReference type="NCBI Taxonomy" id="2576756"/>
    <lineage>
        <taxon>Bacteria</taxon>
        <taxon>Bacillati</taxon>
        <taxon>Bacillota</taxon>
        <taxon>Clostridia</taxon>
        <taxon>Eubacteriales</taxon>
        <taxon>Acutalibacteraceae</taxon>
        <taxon>Caproicibacter</taxon>
    </lineage>
</organism>
<gene>
    <name evidence="3" type="primary">yycJ_1</name>
    <name evidence="3" type="ORF">CAFE_18640</name>
</gene>
<feature type="binding site" evidence="1">
    <location>
        <position position="33"/>
    </location>
    <ligand>
        <name>ATP</name>
        <dbReference type="ChEBI" id="CHEBI:30616"/>
    </ligand>
</feature>
<dbReference type="SMART" id="SM00849">
    <property type="entry name" value="Lactamase_B"/>
    <property type="match status" value="1"/>
</dbReference>
<evidence type="ECO:0000313" key="3">
    <source>
        <dbReference type="EMBL" id="MVB11158.1"/>
    </source>
</evidence>
<dbReference type="RefSeq" id="WP_156990483.1">
    <property type="nucleotide sequence ID" value="NZ_VWXL01000052.1"/>
</dbReference>
<dbReference type="GO" id="GO:0016787">
    <property type="term" value="F:hydrolase activity"/>
    <property type="evidence" value="ECO:0007669"/>
    <property type="project" value="UniProtKB-KW"/>
</dbReference>
<dbReference type="InterPro" id="IPR052533">
    <property type="entry name" value="WalJ/YycJ-like"/>
</dbReference>
<dbReference type="InterPro" id="IPR017441">
    <property type="entry name" value="Protein_kinase_ATP_BS"/>
</dbReference>
<dbReference type="OrthoDB" id="1846420at2"/>
<dbReference type="PANTHER" id="PTHR47619:SF1">
    <property type="entry name" value="EXODEOXYRIBONUCLEASE WALJ"/>
    <property type="match status" value="1"/>
</dbReference>
<proteinExistence type="predicted"/>
<evidence type="ECO:0000313" key="4">
    <source>
        <dbReference type="Proteomes" id="UP000469440"/>
    </source>
</evidence>
<name>A0A6N8HZS8_9FIRM</name>
<evidence type="ECO:0000256" key="1">
    <source>
        <dbReference type="PROSITE-ProRule" id="PRU10141"/>
    </source>
</evidence>
<dbReference type="GO" id="GO:0005524">
    <property type="term" value="F:ATP binding"/>
    <property type="evidence" value="ECO:0007669"/>
    <property type="project" value="UniProtKB-UniRule"/>
</dbReference>
<dbReference type="EMBL" id="VWXL01000052">
    <property type="protein sequence ID" value="MVB11158.1"/>
    <property type="molecule type" value="Genomic_DNA"/>
</dbReference>
<comment type="caution">
    <text evidence="3">The sequence shown here is derived from an EMBL/GenBank/DDBJ whole genome shotgun (WGS) entry which is preliminary data.</text>
</comment>
<dbReference type="InterPro" id="IPR036866">
    <property type="entry name" value="RibonucZ/Hydroxyglut_hydro"/>
</dbReference>
<accession>A0A6N8HZS8</accession>
<dbReference type="AlphaFoldDB" id="A0A6N8HZS8"/>
<keyword evidence="3" id="KW-0378">Hydrolase</keyword>
<sequence>MNIKIIGSGSSGNCYRIDDGQTALLIECGLPVKKIKSGCDYDLSAISGCIVTHEHKDHSLAVNDLMKAGVDVYMTNGTAQACNAETYRLKLWNRDGIDRIKKPFYHFERIGTLTVKPYMSHHDAAEPVFYLIESTATRERLLFVTDSYYIDYSFGSLTHIMVEANFCADSLADSENDPRRSRLRRSHMSIENCIGLLKANDLSHVREIWLIHLSSNNGDAEDFKHRVQKATGRPTYVA</sequence>
<keyword evidence="1" id="KW-0067">ATP-binding</keyword>
<dbReference type="PANTHER" id="PTHR47619">
    <property type="entry name" value="METALLO-HYDROLASE YYCJ-RELATED"/>
    <property type="match status" value="1"/>
</dbReference>
<dbReference type="SUPFAM" id="SSF56281">
    <property type="entry name" value="Metallo-hydrolase/oxidoreductase"/>
    <property type="match status" value="1"/>
</dbReference>
<dbReference type="Pfam" id="PF12706">
    <property type="entry name" value="Lactamase_B_2"/>
    <property type="match status" value="1"/>
</dbReference>
<dbReference type="Gene3D" id="3.60.15.10">
    <property type="entry name" value="Ribonuclease Z/Hydroxyacylglutathione hydrolase-like"/>
    <property type="match status" value="1"/>
</dbReference>
<dbReference type="Proteomes" id="UP000469440">
    <property type="component" value="Unassembled WGS sequence"/>
</dbReference>
<keyword evidence="4" id="KW-1185">Reference proteome</keyword>
<reference evidence="3 4" key="1">
    <citation type="submission" date="2019-09" db="EMBL/GenBank/DDBJ databases">
        <title>Genome sequence of Clostridium sp. EA1.</title>
        <authorList>
            <person name="Poehlein A."/>
            <person name="Bengelsdorf F.R."/>
            <person name="Daniel R."/>
        </authorList>
    </citation>
    <scope>NUCLEOTIDE SEQUENCE [LARGE SCALE GENOMIC DNA]</scope>
    <source>
        <strain evidence="3 4">EA1</strain>
    </source>
</reference>
<evidence type="ECO:0000259" key="2">
    <source>
        <dbReference type="SMART" id="SM00849"/>
    </source>
</evidence>
<protein>
    <submittedName>
        <fullName evidence="3">Putative metallo-hydrolase YycJ</fullName>
        <ecNumber evidence="3">3.-.-.-</ecNumber>
    </submittedName>
</protein>
<dbReference type="InterPro" id="IPR001279">
    <property type="entry name" value="Metallo-B-lactamas"/>
</dbReference>
<keyword evidence="1" id="KW-0547">Nucleotide-binding</keyword>
<dbReference type="PROSITE" id="PS00107">
    <property type="entry name" value="PROTEIN_KINASE_ATP"/>
    <property type="match status" value="1"/>
</dbReference>
<feature type="domain" description="Metallo-beta-lactamase" evidence="2">
    <location>
        <begin position="11"/>
        <end position="187"/>
    </location>
</feature>
<dbReference type="EC" id="3.-.-.-" evidence="3"/>